<dbReference type="RefSeq" id="XP_022350621.1">
    <property type="nucleotide sequence ID" value="XM_022494913.1"/>
</dbReference>
<evidence type="ECO:0000256" key="8">
    <source>
        <dbReference type="ARBA" id="ARBA00023157"/>
    </source>
</evidence>
<evidence type="ECO:0000256" key="10">
    <source>
        <dbReference type="SAM" id="Phobius"/>
    </source>
</evidence>
<keyword evidence="6 10" id="KW-1133">Transmembrane helix</keyword>
<evidence type="ECO:0000256" key="1">
    <source>
        <dbReference type="ARBA" id="ARBA00004401"/>
    </source>
</evidence>
<dbReference type="InterPro" id="IPR050828">
    <property type="entry name" value="C-type_lectin/matrix_domain"/>
</dbReference>
<evidence type="ECO:0000259" key="11">
    <source>
        <dbReference type="PROSITE" id="PS50041"/>
    </source>
</evidence>
<dbReference type="CDD" id="cd03593">
    <property type="entry name" value="CLECT_NK_receptors_like"/>
    <property type="match status" value="1"/>
</dbReference>
<comment type="subcellular location">
    <subcellularLocation>
        <location evidence="1">Cell membrane</location>
        <topology evidence="1">Single-pass type II membrane protein</topology>
    </subcellularLocation>
</comment>
<name>A0A2Y9IQS4_ENHLU</name>
<evidence type="ECO:0000313" key="12">
    <source>
        <dbReference type="Proteomes" id="UP000248482"/>
    </source>
</evidence>
<feature type="transmembrane region" description="Helical" evidence="10">
    <location>
        <begin position="37"/>
        <end position="59"/>
    </location>
</feature>
<dbReference type="SUPFAM" id="SSF56436">
    <property type="entry name" value="C-type lectin-like"/>
    <property type="match status" value="1"/>
</dbReference>
<dbReference type="PROSITE" id="PS50041">
    <property type="entry name" value="C_TYPE_LECTIN_2"/>
    <property type="match status" value="1"/>
</dbReference>
<evidence type="ECO:0000313" key="13">
    <source>
        <dbReference type="RefSeq" id="XP_022350621.1"/>
    </source>
</evidence>
<dbReference type="InterPro" id="IPR001304">
    <property type="entry name" value="C-type_lectin-like"/>
</dbReference>
<evidence type="ECO:0000256" key="4">
    <source>
        <dbReference type="ARBA" id="ARBA00022734"/>
    </source>
</evidence>
<reference evidence="13" key="1">
    <citation type="submission" date="2025-08" db="UniProtKB">
        <authorList>
            <consortium name="RefSeq"/>
        </authorList>
    </citation>
    <scope>IDENTIFICATION</scope>
    <source>
        <tissue evidence="13">Blood</tissue>
    </source>
</reference>
<dbReference type="GeneID" id="111141996"/>
<keyword evidence="9" id="KW-0325">Glycoprotein</keyword>
<evidence type="ECO:0000256" key="7">
    <source>
        <dbReference type="ARBA" id="ARBA00023136"/>
    </source>
</evidence>
<evidence type="ECO:0000256" key="2">
    <source>
        <dbReference type="ARBA" id="ARBA00022475"/>
    </source>
</evidence>
<keyword evidence="4" id="KW-0430">Lectin</keyword>
<dbReference type="KEGG" id="elk:111141996"/>
<dbReference type="InterPro" id="IPR016187">
    <property type="entry name" value="CTDL_fold"/>
</dbReference>
<accession>A0A2Y9IQS4</accession>
<dbReference type="InterPro" id="IPR016186">
    <property type="entry name" value="C-type_lectin-like/link_sf"/>
</dbReference>
<protein>
    <submittedName>
        <fullName evidence="13">C-type lectin domain family 2 member D isoform X1</fullName>
    </submittedName>
</protein>
<dbReference type="OrthoDB" id="9906043at2759"/>
<keyword evidence="8" id="KW-1015">Disulfide bond</keyword>
<dbReference type="GO" id="GO:0009897">
    <property type="term" value="C:external side of plasma membrane"/>
    <property type="evidence" value="ECO:0007669"/>
    <property type="project" value="TreeGrafter"/>
</dbReference>
<keyword evidence="3 10" id="KW-0812">Transmembrane</keyword>
<evidence type="ECO:0000256" key="9">
    <source>
        <dbReference type="ARBA" id="ARBA00023180"/>
    </source>
</evidence>
<dbReference type="SMART" id="SM00034">
    <property type="entry name" value="CLECT"/>
    <property type="match status" value="1"/>
</dbReference>
<evidence type="ECO:0000256" key="6">
    <source>
        <dbReference type="ARBA" id="ARBA00022989"/>
    </source>
</evidence>
<gene>
    <name evidence="13" type="primary">LOC111141996</name>
</gene>
<dbReference type="AlphaFoldDB" id="A0A2Y9IQS4"/>
<feature type="domain" description="C-type lectin" evidence="11">
    <location>
        <begin position="83"/>
        <end position="186"/>
    </location>
</feature>
<dbReference type="STRING" id="391180.A0A2Y9IQS4"/>
<dbReference type="FunFam" id="3.10.100.10:FF:000062">
    <property type="entry name" value="C-type lectin domain family 2 member D"/>
    <property type="match status" value="1"/>
</dbReference>
<evidence type="ECO:0000256" key="5">
    <source>
        <dbReference type="ARBA" id="ARBA00022968"/>
    </source>
</evidence>
<evidence type="ECO:0000256" key="3">
    <source>
        <dbReference type="ARBA" id="ARBA00022692"/>
    </source>
</evidence>
<keyword evidence="2" id="KW-1003">Cell membrane</keyword>
<dbReference type="Gene3D" id="3.10.100.10">
    <property type="entry name" value="Mannose-Binding Protein A, subunit A"/>
    <property type="match status" value="1"/>
</dbReference>
<keyword evidence="5" id="KW-0735">Signal-anchor</keyword>
<dbReference type="PANTHER" id="PTHR45710">
    <property type="entry name" value="C-TYPE LECTIN DOMAIN-CONTAINING PROTEIN 180"/>
    <property type="match status" value="1"/>
</dbReference>
<dbReference type="Pfam" id="PF00059">
    <property type="entry name" value="Lectin_C"/>
    <property type="match status" value="1"/>
</dbReference>
<keyword evidence="7 10" id="KW-0472">Membrane</keyword>
<dbReference type="GO" id="GO:0030246">
    <property type="term" value="F:carbohydrate binding"/>
    <property type="evidence" value="ECO:0007669"/>
    <property type="project" value="UniProtKB-KW"/>
</dbReference>
<sequence>MHDGNRLKKDCEPVELLADSSNLHPRKHSITNTLNQVLVLSIIILLIITVIAILVGFLVTGRKLHRMSSECLEAACPESWIGFQRKCFYFSDDFKNWTFSQRFCDSRGADLVQVETIQELNFLLRYKGPYDHWIGISRELGQPWKLINGTAWSNCFPIRGGGECAYLNDKGASSARHYTERKWICSKPDAWRNGLRYHHQRSSRWPLCIQSSIRPGPAPPFQVS</sequence>
<dbReference type="PANTHER" id="PTHR45710:SF35">
    <property type="entry name" value="C-TYPE LECTIN DOMAIN FAMILY 2 MEMBER D"/>
    <property type="match status" value="1"/>
</dbReference>
<proteinExistence type="predicted"/>
<dbReference type="InterPro" id="IPR033992">
    <property type="entry name" value="NKR-like_CTLD"/>
</dbReference>
<organism evidence="12 13">
    <name type="scientific">Enhydra lutris kenyoni</name>
    <name type="common">northern sea otter</name>
    <dbReference type="NCBI Taxonomy" id="391180"/>
    <lineage>
        <taxon>Eukaryota</taxon>
        <taxon>Metazoa</taxon>
        <taxon>Chordata</taxon>
        <taxon>Craniata</taxon>
        <taxon>Vertebrata</taxon>
        <taxon>Euteleostomi</taxon>
        <taxon>Mammalia</taxon>
        <taxon>Eutheria</taxon>
        <taxon>Laurasiatheria</taxon>
        <taxon>Carnivora</taxon>
        <taxon>Caniformia</taxon>
        <taxon>Musteloidea</taxon>
        <taxon>Mustelidae</taxon>
        <taxon>Lutrinae</taxon>
        <taxon>Enhydra</taxon>
    </lineage>
</organism>
<keyword evidence="12" id="KW-1185">Reference proteome</keyword>
<dbReference type="Proteomes" id="UP000248482">
    <property type="component" value="Unplaced"/>
</dbReference>